<evidence type="ECO:0000256" key="1">
    <source>
        <dbReference type="SAM" id="MobiDB-lite"/>
    </source>
</evidence>
<proteinExistence type="predicted"/>
<sequence>MSTTAMYKAIANLKGKREMEQPEQDNQARAAQLAQLEAFGNAFMSSFQLPESSGSTLDDLGEREGKKRLSSKKRKRLAQEQAADSPDIEEQAAAKEQDEMDLLFKSTKSSSQAEASGSISKQSRKKAPKSRAVETVVFGGEPQPDADELKDAKKGWKAFMSSKIDKIATEDQTSTTKLTTAEEEQEKQLVANDRLLSELLSTTLFAPGTGNTSKGKSNLSSSDTIARIMELSATESQRKGQAIGRGWGEKELKRQQLAKAPAAIRQGMRKAAGERRHKEREKAKELGTWHPSLKAGYGNQATATEMGLKKETRKRQRGLGMGIGKFQGGMLKLSSQEISKVNRKGKSAGASGKGGKGKRK</sequence>
<accession>A0A1K0FVU7</accession>
<feature type="region of interest" description="Disordered" evidence="1">
    <location>
        <begin position="334"/>
        <end position="360"/>
    </location>
</feature>
<dbReference type="GO" id="GO:0005730">
    <property type="term" value="C:nucleolus"/>
    <property type="evidence" value="ECO:0007669"/>
    <property type="project" value="TreeGrafter"/>
</dbReference>
<dbReference type="PANTHER" id="PTHR28096:SF1">
    <property type="entry name" value="PROTEIN FAF1"/>
    <property type="match status" value="1"/>
</dbReference>
<dbReference type="EMBL" id="LT558117">
    <property type="protein sequence ID" value="SAM63203.1"/>
    <property type="molecule type" value="Genomic_DNA"/>
</dbReference>
<name>A0A1K0FVU7_9BASI</name>
<evidence type="ECO:0000313" key="3">
    <source>
        <dbReference type="Proteomes" id="UP000179920"/>
    </source>
</evidence>
<dbReference type="InterPro" id="IPR053030">
    <property type="entry name" value="Ribosomal_biogenesis_FAF1-like"/>
</dbReference>
<feature type="compositionally biased region" description="Low complexity" evidence="1">
    <location>
        <begin position="105"/>
        <end position="121"/>
    </location>
</feature>
<dbReference type="GO" id="GO:0000462">
    <property type="term" value="P:maturation of SSU-rRNA from tricistronic rRNA transcript (SSU-rRNA, 5.8S rRNA, LSU-rRNA)"/>
    <property type="evidence" value="ECO:0007669"/>
    <property type="project" value="TreeGrafter"/>
</dbReference>
<dbReference type="Proteomes" id="UP000179920">
    <property type="component" value="Chromosome I"/>
</dbReference>
<reference evidence="3" key="1">
    <citation type="submission" date="2016-04" db="EMBL/GenBank/DDBJ databases">
        <authorList>
            <person name="Guldener U."/>
            <person name="Guldener U."/>
        </authorList>
    </citation>
    <scope>NUCLEOTIDE SEQUENCE [LARGE SCALE GENOMIC DNA]</scope>
    <source>
        <strain evidence="3">UB2112</strain>
    </source>
</reference>
<feature type="region of interest" description="Disordered" evidence="1">
    <location>
        <begin position="47"/>
        <end position="149"/>
    </location>
</feature>
<dbReference type="AlphaFoldDB" id="A0A1K0FVU7"/>
<feature type="region of interest" description="Disordered" evidence="1">
    <location>
        <begin position="261"/>
        <end position="285"/>
    </location>
</feature>
<protein>
    <submittedName>
        <fullName evidence="2">Uncharacterized protein</fullName>
    </submittedName>
</protein>
<evidence type="ECO:0000313" key="2">
    <source>
        <dbReference type="EMBL" id="SAM63203.1"/>
    </source>
</evidence>
<gene>
    <name evidence="2" type="ORF">UBRO_03740</name>
</gene>
<feature type="compositionally biased region" description="Polar residues" evidence="1">
    <location>
        <begin position="47"/>
        <end position="56"/>
    </location>
</feature>
<dbReference type="OrthoDB" id="5556956at2759"/>
<feature type="compositionally biased region" description="Basic and acidic residues" evidence="1">
    <location>
        <begin position="271"/>
        <end position="285"/>
    </location>
</feature>
<dbReference type="PANTHER" id="PTHR28096">
    <property type="entry name" value="PROTEIN FAF1"/>
    <property type="match status" value="1"/>
</dbReference>
<organism evidence="2 3">
    <name type="scientific">Ustilago bromivora</name>
    <dbReference type="NCBI Taxonomy" id="307758"/>
    <lineage>
        <taxon>Eukaryota</taxon>
        <taxon>Fungi</taxon>
        <taxon>Dikarya</taxon>
        <taxon>Basidiomycota</taxon>
        <taxon>Ustilaginomycotina</taxon>
        <taxon>Ustilaginomycetes</taxon>
        <taxon>Ustilaginales</taxon>
        <taxon>Ustilaginaceae</taxon>
        <taxon>Ustilago</taxon>
    </lineage>
</organism>